<dbReference type="EMBL" id="NSJZ01000003">
    <property type="protein sequence ID" value="PAU98112.1"/>
    <property type="molecule type" value="Genomic_DNA"/>
</dbReference>
<sequence>MIDRFLTRSGGFAAAAEAAGDVAEIFTPNATRRMELDEEAYARAITQAQAEFSHAPQTWWDSLMNGLNRLPRPLLTLGTIGLFAYAMIDPPGFSMRMEGLALVPEPLWWLMGAIVSFYFGAREAHYFRRRVWPRAKVQTTVVGEDGWRAPRVPADDGWRAPQVPVAGAEAPAGAGPLRPPADDFADNPALRDWAQARS</sequence>
<protein>
    <recommendedName>
        <fullName evidence="5">Methionine synthase I</fullName>
    </recommendedName>
</protein>
<feature type="transmembrane region" description="Helical" evidence="2">
    <location>
        <begin position="108"/>
        <end position="127"/>
    </location>
</feature>
<proteinExistence type="predicted"/>
<evidence type="ECO:0008006" key="5">
    <source>
        <dbReference type="Google" id="ProtNLM"/>
    </source>
</evidence>
<dbReference type="Proteomes" id="UP000218023">
    <property type="component" value="Unassembled WGS sequence"/>
</dbReference>
<feature type="compositionally biased region" description="Low complexity" evidence="1">
    <location>
        <begin position="160"/>
        <end position="176"/>
    </location>
</feature>
<dbReference type="InterPro" id="IPR021497">
    <property type="entry name" value="GTA_holin_3TM"/>
</dbReference>
<keyword evidence="4" id="KW-1185">Reference proteome</keyword>
<name>A0A2A2GN14_9RHOB</name>
<gene>
    <name evidence="3" type="ORF">CK240_06110</name>
</gene>
<evidence type="ECO:0000256" key="1">
    <source>
        <dbReference type="SAM" id="MobiDB-lite"/>
    </source>
</evidence>
<organism evidence="3 4">
    <name type="scientific">Paracoccus salipaludis</name>
    <dbReference type="NCBI Taxonomy" id="2032623"/>
    <lineage>
        <taxon>Bacteria</taxon>
        <taxon>Pseudomonadati</taxon>
        <taxon>Pseudomonadota</taxon>
        <taxon>Alphaproteobacteria</taxon>
        <taxon>Rhodobacterales</taxon>
        <taxon>Paracoccaceae</taxon>
        <taxon>Paracoccus</taxon>
    </lineage>
</organism>
<reference evidence="3 4" key="1">
    <citation type="submission" date="2017-09" db="EMBL/GenBank/DDBJ databases">
        <title>Paracoccus alkalisoli sp. nov., isolated from saline alkaline soil.</title>
        <authorList>
            <person name="Dong X."/>
            <person name="Zhang G."/>
        </authorList>
    </citation>
    <scope>NUCLEOTIDE SEQUENCE [LARGE SCALE GENOMIC DNA]</scope>
    <source>
        <strain evidence="3 4">WN007</strain>
    </source>
</reference>
<dbReference type="OrthoDB" id="7355053at2"/>
<feature type="region of interest" description="Disordered" evidence="1">
    <location>
        <begin position="152"/>
        <end position="187"/>
    </location>
</feature>
<accession>A0A2A2GN14</accession>
<keyword evidence="2" id="KW-0472">Membrane</keyword>
<evidence type="ECO:0000313" key="3">
    <source>
        <dbReference type="EMBL" id="PAU98112.1"/>
    </source>
</evidence>
<dbReference type="Pfam" id="PF11351">
    <property type="entry name" value="GTA_holin_3TM"/>
    <property type="match status" value="1"/>
</dbReference>
<keyword evidence="2" id="KW-0812">Transmembrane</keyword>
<dbReference type="AlphaFoldDB" id="A0A2A2GN14"/>
<feature type="transmembrane region" description="Helical" evidence="2">
    <location>
        <begin position="70"/>
        <end position="88"/>
    </location>
</feature>
<keyword evidence="2" id="KW-1133">Transmembrane helix</keyword>
<comment type="caution">
    <text evidence="3">The sequence shown here is derived from an EMBL/GenBank/DDBJ whole genome shotgun (WGS) entry which is preliminary data.</text>
</comment>
<evidence type="ECO:0000313" key="4">
    <source>
        <dbReference type="Proteomes" id="UP000218023"/>
    </source>
</evidence>
<evidence type="ECO:0000256" key="2">
    <source>
        <dbReference type="SAM" id="Phobius"/>
    </source>
</evidence>